<evidence type="ECO:0008006" key="3">
    <source>
        <dbReference type="Google" id="ProtNLM"/>
    </source>
</evidence>
<dbReference type="InterPro" id="IPR025048">
    <property type="entry name" value="DUF3987"/>
</dbReference>
<accession>A0A239LHT4</accession>
<sequence length="184" mass="20687">MPTSDNPQELAPPRMSLSDDARELLWRFYLVVEKAQRPGHQMEHVRAYASKAAEQAARIAGVLTLWGGLDAFEVSLQAMSWGVTLAHFYLGEAQRLAETGLMTEETAKAEQLRLWLLDSWPHDVVLPSDILNKGPNALRERAKLTKPLELLVKAGWLSRLPEGGEVRGKMRNETYHIVKPLHSV</sequence>
<evidence type="ECO:0000313" key="1">
    <source>
        <dbReference type="EMBL" id="SNT29104.1"/>
    </source>
</evidence>
<dbReference type="EMBL" id="FZON01000089">
    <property type="protein sequence ID" value="SNT29104.1"/>
    <property type="molecule type" value="Genomic_DNA"/>
</dbReference>
<dbReference type="Proteomes" id="UP000198440">
    <property type="component" value="Unassembled WGS sequence"/>
</dbReference>
<organism evidence="1 2">
    <name type="scientific">Antarctobacter heliothermus</name>
    <dbReference type="NCBI Taxonomy" id="74033"/>
    <lineage>
        <taxon>Bacteria</taxon>
        <taxon>Pseudomonadati</taxon>
        <taxon>Pseudomonadota</taxon>
        <taxon>Alphaproteobacteria</taxon>
        <taxon>Rhodobacterales</taxon>
        <taxon>Roseobacteraceae</taxon>
        <taxon>Antarctobacter</taxon>
    </lineage>
</organism>
<protein>
    <recommendedName>
        <fullName evidence="3">DUF3987 domain-containing protein</fullName>
    </recommendedName>
</protein>
<dbReference type="Pfam" id="PF13148">
    <property type="entry name" value="DUF3987"/>
    <property type="match status" value="1"/>
</dbReference>
<proteinExistence type="predicted"/>
<reference evidence="1 2" key="1">
    <citation type="submission" date="2017-06" db="EMBL/GenBank/DDBJ databases">
        <authorList>
            <person name="Kim H.J."/>
            <person name="Triplett B.A."/>
        </authorList>
    </citation>
    <scope>NUCLEOTIDE SEQUENCE [LARGE SCALE GENOMIC DNA]</scope>
    <source>
        <strain evidence="1 2">DSM 11445</strain>
    </source>
</reference>
<dbReference type="AlphaFoldDB" id="A0A239LHT4"/>
<gene>
    <name evidence="1" type="ORF">SAMN04488078_10895</name>
</gene>
<name>A0A239LHT4_9RHOB</name>
<evidence type="ECO:0000313" key="2">
    <source>
        <dbReference type="Proteomes" id="UP000198440"/>
    </source>
</evidence>